<comment type="similarity">
    <text evidence="9">Belongs to the glycosyl hydrolase 18 family.</text>
</comment>
<dbReference type="PANTHER" id="PTHR45708">
    <property type="entry name" value="ENDOCHITINASE"/>
    <property type="match status" value="1"/>
</dbReference>
<accession>A0AAE0WLZ8</accession>
<dbReference type="EMBL" id="JAUTXT010000021">
    <property type="protein sequence ID" value="KAK3674179.1"/>
    <property type="molecule type" value="Genomic_DNA"/>
</dbReference>
<dbReference type="InterPro" id="IPR017853">
    <property type="entry name" value="GH"/>
</dbReference>
<evidence type="ECO:0000313" key="12">
    <source>
        <dbReference type="Proteomes" id="UP001274830"/>
    </source>
</evidence>
<evidence type="ECO:0000259" key="10">
    <source>
        <dbReference type="PROSITE" id="PS51910"/>
    </source>
</evidence>
<dbReference type="GO" id="GO:0005576">
    <property type="term" value="C:extracellular region"/>
    <property type="evidence" value="ECO:0007669"/>
    <property type="project" value="TreeGrafter"/>
</dbReference>
<dbReference type="GO" id="GO:0008843">
    <property type="term" value="F:endochitinase activity"/>
    <property type="evidence" value="ECO:0007669"/>
    <property type="project" value="UniProtKB-EC"/>
</dbReference>
<gene>
    <name evidence="11" type="ORF">LTR78_006026</name>
</gene>
<dbReference type="SUPFAM" id="SSF51445">
    <property type="entry name" value="(Trans)glycosidases"/>
    <property type="match status" value="1"/>
</dbReference>
<feature type="domain" description="GH18" evidence="10">
    <location>
        <begin position="75"/>
        <end position="374"/>
    </location>
</feature>
<reference evidence="11" key="1">
    <citation type="submission" date="2023-07" db="EMBL/GenBank/DDBJ databases">
        <title>Black Yeasts Isolated from many extreme environments.</title>
        <authorList>
            <person name="Coleine C."/>
            <person name="Stajich J.E."/>
            <person name="Selbmann L."/>
        </authorList>
    </citation>
    <scope>NUCLEOTIDE SEQUENCE</scope>
    <source>
        <strain evidence="11">CCFEE 5485</strain>
    </source>
</reference>
<evidence type="ECO:0000256" key="3">
    <source>
        <dbReference type="ARBA" id="ARBA00022801"/>
    </source>
</evidence>
<evidence type="ECO:0000256" key="1">
    <source>
        <dbReference type="ARBA" id="ARBA00000822"/>
    </source>
</evidence>
<dbReference type="InterPro" id="IPR001223">
    <property type="entry name" value="Glyco_hydro18_cat"/>
</dbReference>
<keyword evidence="4" id="KW-0146">Chitin degradation</keyword>
<evidence type="ECO:0000256" key="5">
    <source>
        <dbReference type="ARBA" id="ARBA00023277"/>
    </source>
</evidence>
<organism evidence="11 12">
    <name type="scientific">Recurvomyces mirabilis</name>
    <dbReference type="NCBI Taxonomy" id="574656"/>
    <lineage>
        <taxon>Eukaryota</taxon>
        <taxon>Fungi</taxon>
        <taxon>Dikarya</taxon>
        <taxon>Ascomycota</taxon>
        <taxon>Pezizomycotina</taxon>
        <taxon>Dothideomycetes</taxon>
        <taxon>Dothideomycetidae</taxon>
        <taxon>Mycosphaerellales</taxon>
        <taxon>Teratosphaeriaceae</taxon>
        <taxon>Recurvomyces</taxon>
    </lineage>
</organism>
<dbReference type="AlphaFoldDB" id="A0AAE0WLZ8"/>
<dbReference type="PROSITE" id="PS51910">
    <property type="entry name" value="GH18_2"/>
    <property type="match status" value="1"/>
</dbReference>
<comment type="caution">
    <text evidence="11">The sequence shown here is derived from an EMBL/GenBank/DDBJ whole genome shotgun (WGS) entry which is preliminary data.</text>
</comment>
<dbReference type="EC" id="3.2.1.14" evidence="2"/>
<sequence length="374" mass="39489">MGQTTCSAVTVSTLLTTSLAPETSTVTSTLLASSSTLTVSPETASPTYTSSNGSLALFANNNSPSAYTFRPNAQDNVAVYYGQSPSTKAGGLSTLCANPNVDIVILAFVNDFFHANGYPGVNFGPACDPPNAAQKAKAPGLLSCPNLGREILSCQKIGKPVLVSLGGWGANTSFVSDAQATQFAGTLWNLFGAGKQTPLLRPFGPDVVVDGFDIDNEDHSTAQYQAFATALRGQFAKDKSKRYYLSAAPQCPVPDESIPMSVMTQADFVWVQFYNNPSCNLNSTGFNSSFEQWSSTLAGSSYNQKPRVYIGTGAFAGAGSGYVAGNALRQYVGQATSQRVGNMGGIMLWDGDSALSNVDQYERNYLQYAKAAVK</sequence>
<dbReference type="GO" id="GO:0000272">
    <property type="term" value="P:polysaccharide catabolic process"/>
    <property type="evidence" value="ECO:0007669"/>
    <property type="project" value="UniProtKB-KW"/>
</dbReference>
<evidence type="ECO:0000256" key="6">
    <source>
        <dbReference type="ARBA" id="ARBA00023295"/>
    </source>
</evidence>
<evidence type="ECO:0000256" key="7">
    <source>
        <dbReference type="ARBA" id="ARBA00023326"/>
    </source>
</evidence>
<proteinExistence type="inferred from homology"/>
<keyword evidence="6 8" id="KW-0326">Glycosidase</keyword>
<evidence type="ECO:0000256" key="9">
    <source>
        <dbReference type="RuleBase" id="RU004453"/>
    </source>
</evidence>
<keyword evidence="7" id="KW-0624">Polysaccharide degradation</keyword>
<keyword evidence="5" id="KW-0119">Carbohydrate metabolism</keyword>
<evidence type="ECO:0000313" key="11">
    <source>
        <dbReference type="EMBL" id="KAK3674179.1"/>
    </source>
</evidence>
<dbReference type="InterPro" id="IPR050542">
    <property type="entry name" value="Glycosyl_Hydrlase18_Chitinase"/>
</dbReference>
<evidence type="ECO:0000256" key="4">
    <source>
        <dbReference type="ARBA" id="ARBA00023024"/>
    </source>
</evidence>
<dbReference type="Proteomes" id="UP001274830">
    <property type="component" value="Unassembled WGS sequence"/>
</dbReference>
<name>A0AAE0WLZ8_9PEZI</name>
<protein>
    <recommendedName>
        <fullName evidence="2">chitinase</fullName>
        <ecNumber evidence="2">3.2.1.14</ecNumber>
    </recommendedName>
</protein>
<dbReference type="InterPro" id="IPR001579">
    <property type="entry name" value="Glyco_hydro_18_chit_AS"/>
</dbReference>
<evidence type="ECO:0000256" key="2">
    <source>
        <dbReference type="ARBA" id="ARBA00012729"/>
    </source>
</evidence>
<comment type="catalytic activity">
    <reaction evidence="1">
        <text>Random endo-hydrolysis of N-acetyl-beta-D-glucosaminide (1-&gt;4)-beta-linkages in chitin and chitodextrins.</text>
        <dbReference type="EC" id="3.2.1.14"/>
    </reaction>
</comment>
<keyword evidence="3 8" id="KW-0378">Hydrolase</keyword>
<dbReference type="Gene3D" id="3.20.20.80">
    <property type="entry name" value="Glycosidases"/>
    <property type="match status" value="1"/>
</dbReference>
<dbReference type="PANTHER" id="PTHR45708:SF49">
    <property type="entry name" value="ENDOCHITINASE"/>
    <property type="match status" value="1"/>
</dbReference>
<dbReference type="PROSITE" id="PS01095">
    <property type="entry name" value="GH18_1"/>
    <property type="match status" value="1"/>
</dbReference>
<evidence type="ECO:0000256" key="8">
    <source>
        <dbReference type="RuleBase" id="RU000489"/>
    </source>
</evidence>
<keyword evidence="12" id="KW-1185">Reference proteome</keyword>
<dbReference type="GO" id="GO:0006032">
    <property type="term" value="P:chitin catabolic process"/>
    <property type="evidence" value="ECO:0007669"/>
    <property type="project" value="UniProtKB-KW"/>
</dbReference>
<dbReference type="Pfam" id="PF00704">
    <property type="entry name" value="Glyco_hydro_18"/>
    <property type="match status" value="1"/>
</dbReference>